<feature type="domain" description="DUF7730" evidence="6">
    <location>
        <begin position="1613"/>
        <end position="1733"/>
    </location>
</feature>
<dbReference type="CDD" id="cd16448">
    <property type="entry name" value="RING-H2"/>
    <property type="match status" value="1"/>
</dbReference>
<dbReference type="InterPro" id="IPR000547">
    <property type="entry name" value="Clathrin_H-chain/VPS_repeat"/>
</dbReference>
<evidence type="ECO:0000256" key="2">
    <source>
        <dbReference type="ARBA" id="ARBA00022927"/>
    </source>
</evidence>
<sequence>MQFLKGAGWPSQPQQPVRVPAAQERESKLPAPQVSDIGPTGRLNPLYFGLTGGGGAPLQRGLHDWWTAYQRPTQIPSSSQGTLPVGAAAQVPVEAPIVALRAAKLPLNLNRPRRTPKELVEPDPKLRVAPFLASDPSIAAFLYARPSHCLIIPAQARRLSGTPSTKRQCQCEPPVDGTSSTMTDASDPDRDGPTAAQKGKEPETAETVTAPEELAATKSEKELKKDHDGTDNKEKEEEDEEDDDEDDEDDEDDDEEDDDDDDEDDDDEDDDEEPRLKYARLTQHLGPIYRNGDATSAFLVAGDKMIIGTHNGNIHVIQLPMFQSLRVYHAHSASITSISISPNPPPLPTARSEAVQRLAQEAAESVAKQRPPSRQSGSSPAAASRRPKDPSPVSNTPSNNVHIATSSMDGNVCVFSLVDTKDVQLRNFARPVQAVSLSPDYKNDRTYLSGGLAGQLILTTGGQPGRSTSTTVGTAAATASGWLGSMGLGTNTGKDTILHSGEGTINNIKWSLSGKYVVWLNEHGVKIMRSKLHLESADADDAWKRIGHVDRPQTDEWETMASVWKGRVEWIDEQAVETEDGEAGRKDVGSTLAPESSTQQGTSSTKKIERLLVGWGGTIWIIHVHPGSVGTGKRAGEKSIGRAEIAKHLRMDCIISGISLYTQNLLLVLAYVLPDDDEDDDDEKAGKGHKSKLSTTSASSEPSGGIRRRQNNLPPELRLIDLSSQAEVDKDGLSVSRYERLSSGDYHLGVLPAQNAASAVASSKGALEAITGFGSDMWNAAINPRTLFSSGASIRSGHSGDGVSSTQLPSSVSGARRSGTPTVHPNLIKPGVKIFIHSPFDFILGTKRDLGDHLGWLLEHQDYQKAWELLDEHPEIMSAPPENLHELVPTTPDRKQSSQEDFDDASSVMGSTGLARQPNSSAQREKRRIGELWIRELIEAGSWAEAGKVCSRVLGSPDRWEKWVWTFAGADKFDEITDYIPSEPMYPPIPGTIYEVVLNHYIQADKLRFRELLDRWPTDLFDIKTVTTALDNQLKYRDVREDSVEGGEKGRDWKIVMESLARLHEANGRFRESLKCHIKLQDADSAFRLIRDNHLAEAVTDDIPGFIGLRVPNKKLGTMGPDELEAATSEAITLLVDEAQHGLVKPSVVVSQLEEKELNLYLFFYLRGLYKGEGIEEHSGETRDRLLMDSQSQVNEFADMAVQLFAKYDRDLLMSFLKSSTSYKFEKAVQECEKYRYDDELVHLYSKTGEMKRALYLIIDRLKDVKKAIDFAKQQDDPDLWDDLLNYSMDKPSFIRGLLEEVGTAINPIKLVRRIPEGLEIEGLREGLKHIMKEHEIQYSISSGVARVLRSEVAAAQNDLRSGQRKGIKFEVVVQSTDHVDVKVRDVVHPPVSAEEVEESFFKAPKAVEQPGHTHQPPKPGHCAQCHESFTEYEMETLVGFACGHVFHQSHLMEMLYPGKRQEADFGLASEESIRSGYRVGSKVTHARLLKDRVREGCPVSAQPSFDLRALLILITPEREDNLDANSNINVQMVGHYVASIGALQEARAGRQVTSLSPNPPTRHQVPHAHVSTWMARTTCHSFNLGLEGKRYGVLGYLPEPGSREAELWELNRTQSPFLRLPPEIRNKIYRLLLSNMGIHVLHDPKTGSFHCLTLRPGANPWTSVPATTSSPTRQIVEPERGDTTTKTGTKKNRSSRQQAAVLGRGLTLLVLVCRQLYHETELIPYRENAWSWATPGLMERYLLTERRMGFAQRRVLREAEGLAIEEGIVLYGIYET</sequence>
<evidence type="ECO:0000259" key="6">
    <source>
        <dbReference type="Pfam" id="PF24864"/>
    </source>
</evidence>
<feature type="compositionally biased region" description="Polar residues" evidence="4">
    <location>
        <begin position="802"/>
        <end position="823"/>
    </location>
</feature>
<dbReference type="PANTHER" id="PTHR12616:SF1">
    <property type="entry name" value="VACUOLAR PROTEIN SORTING-ASSOCIATED PROTEIN 41 HOMOLOG"/>
    <property type="match status" value="1"/>
</dbReference>
<dbReference type="InterPro" id="IPR011990">
    <property type="entry name" value="TPR-like_helical_dom_sf"/>
</dbReference>
<feature type="domain" description="Vps41 beta-propeller" evidence="5">
    <location>
        <begin position="401"/>
        <end position="472"/>
    </location>
</feature>
<feature type="compositionally biased region" description="Low complexity" evidence="4">
    <location>
        <begin position="205"/>
        <end position="217"/>
    </location>
</feature>
<reference evidence="7" key="1">
    <citation type="journal article" date="2021" name="Mol. Plant Microbe Interact.">
        <title>Complete Genome Sequence of the Plant-Pathogenic Fungus Colletotrichum lupini.</title>
        <authorList>
            <person name="Baroncelli R."/>
            <person name="Pensec F."/>
            <person name="Da Lio D."/>
            <person name="Boufleur T."/>
            <person name="Vicente I."/>
            <person name="Sarrocco S."/>
            <person name="Picot A."/>
            <person name="Baraldi E."/>
            <person name="Sukno S."/>
            <person name="Thon M."/>
            <person name="Le Floch G."/>
        </authorList>
    </citation>
    <scope>NUCLEOTIDE SEQUENCE</scope>
    <source>
        <strain evidence="7">IMI 504893</strain>
    </source>
</reference>
<dbReference type="Pfam" id="PF24864">
    <property type="entry name" value="DUF7730"/>
    <property type="match status" value="1"/>
</dbReference>
<dbReference type="PROSITE" id="PS50236">
    <property type="entry name" value="CHCR"/>
    <property type="match status" value="1"/>
</dbReference>
<dbReference type="InterPro" id="IPR036322">
    <property type="entry name" value="WD40_repeat_dom_sf"/>
</dbReference>
<feature type="compositionally biased region" description="Low complexity" evidence="4">
    <location>
        <begin position="370"/>
        <end position="384"/>
    </location>
</feature>
<name>A0A9Q8T167_9PEZI</name>
<dbReference type="Gene3D" id="2.130.10.10">
    <property type="entry name" value="YVTN repeat-like/Quinoprotein amine dehydrogenase"/>
    <property type="match status" value="1"/>
</dbReference>
<feature type="region of interest" description="Disordered" evidence="4">
    <location>
        <begin position="793"/>
        <end position="824"/>
    </location>
</feature>
<feature type="region of interest" description="Disordered" evidence="4">
    <location>
        <begin position="889"/>
        <end position="921"/>
    </location>
</feature>
<dbReference type="InterPro" id="IPR045111">
    <property type="entry name" value="Vps41/Vps8"/>
</dbReference>
<dbReference type="GeneID" id="73346808"/>
<organism evidence="7 8">
    <name type="scientific">Colletotrichum lupini</name>
    <dbReference type="NCBI Taxonomy" id="145971"/>
    <lineage>
        <taxon>Eukaryota</taxon>
        <taxon>Fungi</taxon>
        <taxon>Dikarya</taxon>
        <taxon>Ascomycota</taxon>
        <taxon>Pezizomycotina</taxon>
        <taxon>Sordariomycetes</taxon>
        <taxon>Hypocreomycetidae</taxon>
        <taxon>Glomerellales</taxon>
        <taxon>Glomerellaceae</taxon>
        <taxon>Colletotrichum</taxon>
        <taxon>Colletotrichum acutatum species complex</taxon>
    </lineage>
</organism>
<dbReference type="InterPro" id="IPR016024">
    <property type="entry name" value="ARM-type_fold"/>
</dbReference>
<proteinExistence type="predicted"/>
<gene>
    <name evidence="7" type="ORF">CLUP02_12838</name>
</gene>
<dbReference type="Proteomes" id="UP000830671">
    <property type="component" value="Chromosome 6"/>
</dbReference>
<evidence type="ECO:0000259" key="5">
    <source>
        <dbReference type="Pfam" id="PF23411"/>
    </source>
</evidence>
<keyword evidence="8" id="KW-1185">Reference proteome</keyword>
<dbReference type="PANTHER" id="PTHR12616">
    <property type="entry name" value="VACUOLAR PROTEIN SORTING VPS41"/>
    <property type="match status" value="1"/>
</dbReference>
<dbReference type="GO" id="GO:0009267">
    <property type="term" value="P:cellular response to starvation"/>
    <property type="evidence" value="ECO:0007669"/>
    <property type="project" value="TreeGrafter"/>
</dbReference>
<evidence type="ECO:0000256" key="4">
    <source>
        <dbReference type="SAM" id="MobiDB-lite"/>
    </source>
</evidence>
<evidence type="ECO:0000256" key="1">
    <source>
        <dbReference type="ARBA" id="ARBA00022448"/>
    </source>
</evidence>
<dbReference type="GO" id="GO:0034058">
    <property type="term" value="P:endosomal vesicle fusion"/>
    <property type="evidence" value="ECO:0007669"/>
    <property type="project" value="TreeGrafter"/>
</dbReference>
<dbReference type="SUPFAM" id="SSF48371">
    <property type="entry name" value="ARM repeat"/>
    <property type="match status" value="1"/>
</dbReference>
<feature type="compositionally biased region" description="Low complexity" evidence="4">
    <location>
        <begin position="10"/>
        <end position="22"/>
    </location>
</feature>
<feature type="region of interest" description="Disordered" evidence="4">
    <location>
        <begin position="678"/>
        <end position="714"/>
    </location>
</feature>
<dbReference type="SMART" id="SM00299">
    <property type="entry name" value="CLH"/>
    <property type="match status" value="1"/>
</dbReference>
<dbReference type="GO" id="GO:0016236">
    <property type="term" value="P:macroautophagy"/>
    <property type="evidence" value="ECO:0007669"/>
    <property type="project" value="TreeGrafter"/>
</dbReference>
<dbReference type="Gene3D" id="1.25.40.10">
    <property type="entry name" value="Tetratricopeptide repeat domain"/>
    <property type="match status" value="1"/>
</dbReference>
<feature type="compositionally biased region" description="Polar residues" evidence="4">
    <location>
        <begin position="1663"/>
        <end position="1674"/>
    </location>
</feature>
<feature type="domain" description="Vps41 beta-propeller" evidence="5">
    <location>
        <begin position="608"/>
        <end position="763"/>
    </location>
</feature>
<evidence type="ECO:0000313" key="7">
    <source>
        <dbReference type="EMBL" id="UQC87334.1"/>
    </source>
</evidence>
<evidence type="ECO:0000256" key="3">
    <source>
        <dbReference type="PROSITE-ProRule" id="PRU01006"/>
    </source>
</evidence>
<dbReference type="InterPro" id="IPR015943">
    <property type="entry name" value="WD40/YVTN_repeat-like_dom_sf"/>
</dbReference>
<dbReference type="RefSeq" id="XP_049148944.1">
    <property type="nucleotide sequence ID" value="XM_049291798.1"/>
</dbReference>
<feature type="repeat" description="CHCR" evidence="3">
    <location>
        <begin position="1137"/>
        <end position="1297"/>
    </location>
</feature>
<dbReference type="EMBL" id="CP019478">
    <property type="protein sequence ID" value="UQC87334.1"/>
    <property type="molecule type" value="Genomic_DNA"/>
</dbReference>
<feature type="region of interest" description="Disordered" evidence="4">
    <location>
        <begin position="336"/>
        <end position="403"/>
    </location>
</feature>
<dbReference type="InterPro" id="IPR056632">
    <property type="entry name" value="DUF7730"/>
</dbReference>
<keyword evidence="1" id="KW-0813">Transport</keyword>
<dbReference type="Pfam" id="PF23411">
    <property type="entry name" value="Beta-prop_Vps41"/>
    <property type="match status" value="2"/>
</dbReference>
<feature type="compositionally biased region" description="Low complexity" evidence="4">
    <location>
        <begin position="596"/>
        <end position="605"/>
    </location>
</feature>
<dbReference type="SUPFAM" id="SSF50978">
    <property type="entry name" value="WD40 repeat-like"/>
    <property type="match status" value="1"/>
</dbReference>
<feature type="compositionally biased region" description="Polar residues" evidence="4">
    <location>
        <begin position="393"/>
        <end position="403"/>
    </location>
</feature>
<feature type="region of interest" description="Disordered" evidence="4">
    <location>
        <begin position="1"/>
        <end position="37"/>
    </location>
</feature>
<dbReference type="KEGG" id="clup:CLUP02_12838"/>
<feature type="compositionally biased region" description="Polar residues" evidence="4">
    <location>
        <begin position="693"/>
        <end position="702"/>
    </location>
</feature>
<evidence type="ECO:0000313" key="8">
    <source>
        <dbReference type="Proteomes" id="UP000830671"/>
    </source>
</evidence>
<protein>
    <submittedName>
        <fullName evidence="7">WD domain-containing protein</fullName>
    </submittedName>
</protein>
<dbReference type="InterPro" id="IPR057780">
    <property type="entry name" value="Beta-prop_Vps41"/>
</dbReference>
<feature type="compositionally biased region" description="Basic and acidic residues" evidence="4">
    <location>
        <begin position="187"/>
        <end position="203"/>
    </location>
</feature>
<dbReference type="GO" id="GO:0005770">
    <property type="term" value="C:late endosome"/>
    <property type="evidence" value="ECO:0007669"/>
    <property type="project" value="TreeGrafter"/>
</dbReference>
<feature type="compositionally biased region" description="Acidic residues" evidence="4">
    <location>
        <begin position="236"/>
        <end position="273"/>
    </location>
</feature>
<keyword evidence="2" id="KW-0653">Protein transport</keyword>
<dbReference type="Pfam" id="PF23556">
    <property type="entry name" value="TPR_Vps41"/>
    <property type="match status" value="1"/>
</dbReference>
<feature type="region of interest" description="Disordered" evidence="4">
    <location>
        <begin position="575"/>
        <end position="605"/>
    </location>
</feature>
<accession>A0A9Q8T167</accession>
<dbReference type="GO" id="GO:0006623">
    <property type="term" value="P:protein targeting to vacuole"/>
    <property type="evidence" value="ECO:0007669"/>
    <property type="project" value="InterPro"/>
</dbReference>
<feature type="region of interest" description="Disordered" evidence="4">
    <location>
        <begin position="159"/>
        <end position="276"/>
    </location>
</feature>
<feature type="compositionally biased region" description="Basic and acidic residues" evidence="4">
    <location>
        <begin position="218"/>
        <end position="235"/>
    </location>
</feature>
<feature type="region of interest" description="Disordered" evidence="4">
    <location>
        <begin position="1663"/>
        <end position="1698"/>
    </location>
</feature>
<dbReference type="GO" id="GO:0030897">
    <property type="term" value="C:HOPS complex"/>
    <property type="evidence" value="ECO:0007669"/>
    <property type="project" value="TreeGrafter"/>
</dbReference>